<dbReference type="GO" id="GO:0005737">
    <property type="term" value="C:cytoplasm"/>
    <property type="evidence" value="ECO:0007669"/>
    <property type="project" value="UniProtKB-SubCell"/>
</dbReference>
<dbReference type="GO" id="GO:0016020">
    <property type="term" value="C:membrane"/>
    <property type="evidence" value="ECO:0007669"/>
    <property type="project" value="UniProtKB-SubCell"/>
</dbReference>
<dbReference type="InterPro" id="IPR032629">
    <property type="entry name" value="DCB_dom"/>
</dbReference>
<evidence type="ECO:0000256" key="7">
    <source>
        <dbReference type="SAM" id="MobiDB-lite"/>
    </source>
</evidence>
<accession>A0AAD9NBP1</accession>
<evidence type="ECO:0000256" key="2">
    <source>
        <dbReference type="ARBA" id="ARBA00004496"/>
    </source>
</evidence>
<evidence type="ECO:0000256" key="5">
    <source>
        <dbReference type="ARBA" id="ARBA00022927"/>
    </source>
</evidence>
<dbReference type="Pfam" id="PF09324">
    <property type="entry name" value="Sec7-like_HDS"/>
    <property type="match status" value="1"/>
</dbReference>
<keyword evidence="4" id="KW-0963">Cytoplasm</keyword>
<organism evidence="9 10">
    <name type="scientific">Paralvinella palmiformis</name>
    <dbReference type="NCBI Taxonomy" id="53620"/>
    <lineage>
        <taxon>Eukaryota</taxon>
        <taxon>Metazoa</taxon>
        <taxon>Spiralia</taxon>
        <taxon>Lophotrochozoa</taxon>
        <taxon>Annelida</taxon>
        <taxon>Polychaeta</taxon>
        <taxon>Sedentaria</taxon>
        <taxon>Canalipalpata</taxon>
        <taxon>Terebellida</taxon>
        <taxon>Terebelliformia</taxon>
        <taxon>Alvinellidae</taxon>
        <taxon>Paralvinella</taxon>
    </lineage>
</organism>
<dbReference type="Proteomes" id="UP001208570">
    <property type="component" value="Unassembled WGS sequence"/>
</dbReference>
<dbReference type="SMART" id="SM00222">
    <property type="entry name" value="Sec7"/>
    <property type="match status" value="1"/>
</dbReference>
<reference evidence="9" key="1">
    <citation type="journal article" date="2023" name="Mol. Biol. Evol.">
        <title>Third-Generation Sequencing Reveals the Adaptive Role of the Epigenome in Three Deep-Sea Polychaetes.</title>
        <authorList>
            <person name="Perez M."/>
            <person name="Aroh O."/>
            <person name="Sun Y."/>
            <person name="Lan Y."/>
            <person name="Juniper S.K."/>
            <person name="Young C.R."/>
            <person name="Angers B."/>
            <person name="Qian P.Y."/>
        </authorList>
    </citation>
    <scope>NUCLEOTIDE SEQUENCE</scope>
    <source>
        <strain evidence="9">P08H-3</strain>
    </source>
</reference>
<feature type="compositionally biased region" description="Polar residues" evidence="7">
    <location>
        <begin position="1441"/>
        <end position="1454"/>
    </location>
</feature>
<gene>
    <name evidence="9" type="ORF">LSH36_93g00035</name>
</gene>
<evidence type="ECO:0000313" key="9">
    <source>
        <dbReference type="EMBL" id="KAK2162683.1"/>
    </source>
</evidence>
<dbReference type="InterPro" id="IPR016024">
    <property type="entry name" value="ARM-type_fold"/>
</dbReference>
<dbReference type="Pfam" id="PF12783">
    <property type="entry name" value="Sec7-like_HUS"/>
    <property type="match status" value="1"/>
</dbReference>
<comment type="subcellular location">
    <subcellularLocation>
        <location evidence="2">Cytoplasm</location>
    </subcellularLocation>
    <subcellularLocation>
        <location evidence="1">Membrane</location>
    </subcellularLocation>
</comment>
<keyword evidence="5" id="KW-0653">Protein transport</keyword>
<dbReference type="EMBL" id="JAODUP010000093">
    <property type="protein sequence ID" value="KAK2162683.1"/>
    <property type="molecule type" value="Genomic_DNA"/>
</dbReference>
<dbReference type="SUPFAM" id="SSF48371">
    <property type="entry name" value="ARM repeat"/>
    <property type="match status" value="2"/>
</dbReference>
<dbReference type="GO" id="GO:0032012">
    <property type="term" value="P:regulation of ARF protein signal transduction"/>
    <property type="evidence" value="ECO:0007669"/>
    <property type="project" value="InterPro"/>
</dbReference>
<feature type="region of interest" description="Disordered" evidence="7">
    <location>
        <begin position="588"/>
        <end position="616"/>
    </location>
</feature>
<name>A0AAD9NBP1_9ANNE</name>
<feature type="domain" description="SEC7" evidence="8">
    <location>
        <begin position="598"/>
        <end position="776"/>
    </location>
</feature>
<feature type="compositionally biased region" description="Basic and acidic residues" evidence="7">
    <location>
        <begin position="1494"/>
        <end position="1517"/>
    </location>
</feature>
<dbReference type="GO" id="GO:0005085">
    <property type="term" value="F:guanyl-nucleotide exchange factor activity"/>
    <property type="evidence" value="ECO:0007669"/>
    <property type="project" value="InterPro"/>
</dbReference>
<dbReference type="PANTHER" id="PTHR10663:SF344">
    <property type="entry name" value="BREFELDIN A-INHIBITED GUANINE NUCLEOTIDE-EXCHANGE PROTEIN 3"/>
    <property type="match status" value="1"/>
</dbReference>
<dbReference type="InterPro" id="IPR000904">
    <property type="entry name" value="Sec7_dom"/>
</dbReference>
<dbReference type="Gene3D" id="1.10.1000.11">
    <property type="entry name" value="Arf Nucleotide-binding Site Opener,domain 2"/>
    <property type="match status" value="1"/>
</dbReference>
<keyword evidence="10" id="KW-1185">Reference proteome</keyword>
<protein>
    <recommendedName>
        <fullName evidence="8">SEC7 domain-containing protein</fullName>
    </recommendedName>
</protein>
<evidence type="ECO:0000256" key="1">
    <source>
        <dbReference type="ARBA" id="ARBA00004370"/>
    </source>
</evidence>
<dbReference type="PANTHER" id="PTHR10663">
    <property type="entry name" value="GUANYL-NUCLEOTIDE EXCHANGE FACTOR"/>
    <property type="match status" value="1"/>
</dbReference>
<evidence type="ECO:0000256" key="4">
    <source>
        <dbReference type="ARBA" id="ARBA00022490"/>
    </source>
</evidence>
<dbReference type="SUPFAM" id="SSF48425">
    <property type="entry name" value="Sec7 domain"/>
    <property type="match status" value="1"/>
</dbReference>
<dbReference type="InterPro" id="IPR032691">
    <property type="entry name" value="Mon2/Sec7/BIG1-like_HUS"/>
</dbReference>
<evidence type="ECO:0000313" key="10">
    <source>
        <dbReference type="Proteomes" id="UP001208570"/>
    </source>
</evidence>
<dbReference type="GO" id="GO:0015031">
    <property type="term" value="P:protein transport"/>
    <property type="evidence" value="ECO:0007669"/>
    <property type="project" value="UniProtKB-KW"/>
</dbReference>
<dbReference type="InterPro" id="IPR035999">
    <property type="entry name" value="Sec7_dom_sf"/>
</dbReference>
<sequence length="1659" mass="183691">MEDALKQIIKECGPKQAVIKKSCQKSVDLLKDEVALSACDVPQLRCIVLEPLQLSLESKNSRLASHAISALQCLLSDERFQSSIESECEDQWLPLQILNTVSTLPTLPEEIQVEVMKLLLNMAFSTAWCMNAKVITHISQFLLDFLETTSKQSLRNSIINAIFRLLEVVFYRHRTIVAPPVGHVGNELVMEAYDHNPWGSVKTAARVTLNQLLTALVSKLHDFKDPTNSMSDALEDFTANGTKAEAESLAKDVIIILKYLCDKLEKTQHSGHNHQVEPLVLEGIYAVLSNLPIRVREHQEFVDLIWQQLCPTLIAILGNPVTDKSVTSQKTGCAADDIGRGSGCSTTAPNVQSMSAKTIYSIAVELVRLVGCYQSLRPVLESVFHRMLLYPPPIHRHEALKVCKELFSNPERLMDLCGPTLPEPSAKTTRSTKRRKTALSELSLLKLVIDSIQECCHCNESSVCITTVNLVSDLLNCVEQLVKGHGLSMEMVMVIIQESDVEGCSILICNENRQTNKQPRIHKPKYALSDEFSYFTGILQAYGKILWKVENMLCCYLRDTGINQGQHHHSVQSPVDITCPASLKSVNPGAGSDLESDSDDAEGADEPSDQEYRTDSEKDLPVLCTTLHDPNEIREKYLKRQQTRNMEYEAGERKCAQEYVSRLLMFLPPVLKCVSVTEVDRLLQKFSSDICSALAEEPEGQTGGAILNADGVYLATYSALLLNFKLLRNGYYLSEEKSLCMAEQQFIDNILSTDLLVYLSRSWLAEVFQQVIKKDLLTNAGYTDNSVAYKQCALIELLTDMDGLCSREVGGQLMCAYRELGSIRYHYDVPRHQLAEQTDKMAIEAGLKFAKCVLITSWEGVLDVLSILISGNSSCGIASSLAILFNAKEETRKMQEAICTSLEALQTAARLSCILGLQDRCGNVFAQLANASCVMEQEDTKRELGQRSMEKIPAVLQTKPKLPRLHAAHALSMDVILSIGLEMGSHSADCWQHVFRCCAHISELEHTYFRLGQNQAALPKVQQDQCHFDVVPSDDINFDNSNVFNAVIIPAEPVVPSINVKEIIKQSSIEAGWDTSLAGGGVLTATQTSKALCGLSQEVDRLYEDAANKLNMMALVQFLTELCKASHRQLSTHRKPQGEADNPAPSSLPTTALHLYRLSDLMLRCLRSERPLLHIMRAWSVVAPHFVEAACHKDHNISKKAVHCIHEVVTSLLGNQPELPHFHFNESLCKPFENLLCLELCNGDIQDQVVCSICELVEACTSDIKSGWRPLFGALRAVKIEYTISEEVNEARQRHIAAVLDVFEVFLNTDNVLVFANAAVDCILCLLKYVRGPVLTRVDVLTAAYKTADLKCEFHTVEDDDSDSGSDLPAGDNSDNLVLPALEYLKTCCGILSAMWKMPACPIFSGAHRIKADCVRCVDPNIPNMNLALFQEPFVIQENSSLTNSEASMGSTSDAADVSQERSEKPANIAIKPDEKTVDSKSLNSVDSGIEPSHPADGEQISIEKEEKQKPDPDVDKSVPSNTRDLNADLPTEDGQDVGGVSLTYKAKTLEDIDNCTGVLHVYFLVLEGLASTVSACPKNYQPQTLEMLFELLRSAAKVPGPTFAINCVNHLLLPMLQSWLRRGNQLTGYWDSATLANFKHCSGLCTDLVVEFIVEFAS</sequence>
<keyword evidence="3" id="KW-0813">Transport</keyword>
<dbReference type="InterPro" id="IPR023394">
    <property type="entry name" value="Sec7_C_sf"/>
</dbReference>
<feature type="region of interest" description="Disordered" evidence="7">
    <location>
        <begin position="1441"/>
        <end position="1535"/>
    </location>
</feature>
<keyword evidence="6" id="KW-0472">Membrane</keyword>
<evidence type="ECO:0000259" key="8">
    <source>
        <dbReference type="SMART" id="SM00222"/>
    </source>
</evidence>
<evidence type="ECO:0000256" key="3">
    <source>
        <dbReference type="ARBA" id="ARBA00022448"/>
    </source>
</evidence>
<feature type="compositionally biased region" description="Acidic residues" evidence="7">
    <location>
        <begin position="594"/>
        <end position="609"/>
    </location>
</feature>
<evidence type="ECO:0000256" key="6">
    <source>
        <dbReference type="ARBA" id="ARBA00023136"/>
    </source>
</evidence>
<proteinExistence type="predicted"/>
<dbReference type="InterPro" id="IPR015403">
    <property type="entry name" value="Mon2/Sec7/BIG1-like_HDS"/>
</dbReference>
<feature type="non-terminal residue" evidence="9">
    <location>
        <position position="1"/>
    </location>
</feature>
<comment type="caution">
    <text evidence="9">The sequence shown here is derived from an EMBL/GenBank/DDBJ whole genome shotgun (WGS) entry which is preliminary data.</text>
</comment>
<dbReference type="Pfam" id="PF16213">
    <property type="entry name" value="DCB"/>
    <property type="match status" value="1"/>
</dbReference>